<comment type="caution">
    <text evidence="1">The sequence shown here is derived from an EMBL/GenBank/DDBJ whole genome shotgun (WGS) entry which is preliminary data.</text>
</comment>
<evidence type="ECO:0000313" key="1">
    <source>
        <dbReference type="EMBL" id="RZB83932.1"/>
    </source>
</evidence>
<dbReference type="SMR" id="A0A445ID76"/>
<protein>
    <recommendedName>
        <fullName evidence="3">Replication factor A C-terminal domain-containing protein</fullName>
    </recommendedName>
</protein>
<keyword evidence="2" id="KW-1185">Reference proteome</keyword>
<dbReference type="Proteomes" id="UP000289340">
    <property type="component" value="Chromosome 11"/>
</dbReference>
<sequence>MNLNKREREMGEEGSTGRVTCSILSIDHTNMFYRVCAVCERTISDPTFVCHPSNPPSKRLFRILMSVATDTQVLTVVCFDRVARLLFGCSADEFFHFAKLHPFSGVTVNEILEGEIFTITLSKPVNANAQHLRVASAVPLSSAFRPAIHLLKQCYETPHHS</sequence>
<reference evidence="1 2" key="1">
    <citation type="submission" date="2018-09" db="EMBL/GenBank/DDBJ databases">
        <title>A high-quality reference genome of wild soybean provides a powerful tool to mine soybean genomes.</title>
        <authorList>
            <person name="Xie M."/>
            <person name="Chung C.Y.L."/>
            <person name="Li M.-W."/>
            <person name="Wong F.-L."/>
            <person name="Chan T.-F."/>
            <person name="Lam H.-M."/>
        </authorList>
    </citation>
    <scope>NUCLEOTIDE SEQUENCE [LARGE SCALE GENOMIC DNA]</scope>
    <source>
        <strain evidence="2">cv. W05</strain>
        <tissue evidence="1">Hypocotyl of etiolated seedlings</tissue>
    </source>
</reference>
<evidence type="ECO:0008006" key="3">
    <source>
        <dbReference type="Google" id="ProtNLM"/>
    </source>
</evidence>
<organism evidence="1 2">
    <name type="scientific">Glycine soja</name>
    <name type="common">Wild soybean</name>
    <dbReference type="NCBI Taxonomy" id="3848"/>
    <lineage>
        <taxon>Eukaryota</taxon>
        <taxon>Viridiplantae</taxon>
        <taxon>Streptophyta</taxon>
        <taxon>Embryophyta</taxon>
        <taxon>Tracheophyta</taxon>
        <taxon>Spermatophyta</taxon>
        <taxon>Magnoliopsida</taxon>
        <taxon>eudicotyledons</taxon>
        <taxon>Gunneridae</taxon>
        <taxon>Pentapetalae</taxon>
        <taxon>rosids</taxon>
        <taxon>fabids</taxon>
        <taxon>Fabales</taxon>
        <taxon>Fabaceae</taxon>
        <taxon>Papilionoideae</taxon>
        <taxon>50 kb inversion clade</taxon>
        <taxon>NPAAA clade</taxon>
        <taxon>indigoferoid/millettioid clade</taxon>
        <taxon>Phaseoleae</taxon>
        <taxon>Glycine</taxon>
        <taxon>Glycine subgen. Soja</taxon>
    </lineage>
</organism>
<dbReference type="Gene3D" id="2.40.50.140">
    <property type="entry name" value="Nucleic acid-binding proteins"/>
    <property type="match status" value="1"/>
</dbReference>
<dbReference type="SUPFAM" id="SSF50249">
    <property type="entry name" value="Nucleic acid-binding proteins"/>
    <property type="match status" value="1"/>
</dbReference>
<proteinExistence type="predicted"/>
<name>A0A445ID76_GLYSO</name>
<accession>A0A445ID76</accession>
<evidence type="ECO:0000313" key="2">
    <source>
        <dbReference type="Proteomes" id="UP000289340"/>
    </source>
</evidence>
<dbReference type="Gramene" id="XM_028331581.1">
    <property type="protein sequence ID" value="XP_028187382.1"/>
    <property type="gene ID" value="LOC114374001"/>
</dbReference>
<dbReference type="AlphaFoldDB" id="A0A445ID76"/>
<gene>
    <name evidence="1" type="ORF">D0Y65_032417</name>
</gene>
<dbReference type="EMBL" id="QZWG01000011">
    <property type="protein sequence ID" value="RZB83932.1"/>
    <property type="molecule type" value="Genomic_DNA"/>
</dbReference>
<dbReference type="InterPro" id="IPR012340">
    <property type="entry name" value="NA-bd_OB-fold"/>
</dbReference>